<gene>
    <name evidence="2" type="ORF">EYF80_021177</name>
</gene>
<reference evidence="2 3" key="1">
    <citation type="submission" date="2019-03" db="EMBL/GenBank/DDBJ databases">
        <title>First draft genome of Liparis tanakae, snailfish: a comprehensive survey of snailfish specific genes.</title>
        <authorList>
            <person name="Kim W."/>
            <person name="Song I."/>
            <person name="Jeong J.-H."/>
            <person name="Kim D."/>
            <person name="Kim S."/>
            <person name="Ryu S."/>
            <person name="Song J.Y."/>
            <person name="Lee S.K."/>
        </authorList>
    </citation>
    <scope>NUCLEOTIDE SEQUENCE [LARGE SCALE GENOMIC DNA]</scope>
    <source>
        <tissue evidence="2">Muscle</tissue>
    </source>
</reference>
<feature type="compositionally biased region" description="Basic and acidic residues" evidence="1">
    <location>
        <begin position="63"/>
        <end position="74"/>
    </location>
</feature>
<organism evidence="2 3">
    <name type="scientific">Liparis tanakae</name>
    <name type="common">Tanaka's snailfish</name>
    <dbReference type="NCBI Taxonomy" id="230148"/>
    <lineage>
        <taxon>Eukaryota</taxon>
        <taxon>Metazoa</taxon>
        <taxon>Chordata</taxon>
        <taxon>Craniata</taxon>
        <taxon>Vertebrata</taxon>
        <taxon>Euteleostomi</taxon>
        <taxon>Actinopterygii</taxon>
        <taxon>Neopterygii</taxon>
        <taxon>Teleostei</taxon>
        <taxon>Neoteleostei</taxon>
        <taxon>Acanthomorphata</taxon>
        <taxon>Eupercaria</taxon>
        <taxon>Perciformes</taxon>
        <taxon>Cottioidei</taxon>
        <taxon>Cottales</taxon>
        <taxon>Liparidae</taxon>
        <taxon>Liparis</taxon>
    </lineage>
</organism>
<sequence length="137" mass="14684">MNRKWAEVMKSHGGPVKSVFTSLKKCRNAHSTEKPLMGTAADLTDSWALVREPSGSGACPVVKKHDVAKARPETRQGFGVNEKQPVNNPDRPLPENPEEIPDPEDNSPPAPFLGSNNTSALGENDGDVTDVTSARGL</sequence>
<feature type="compositionally biased region" description="Acidic residues" evidence="1">
    <location>
        <begin position="96"/>
        <end position="105"/>
    </location>
</feature>
<name>A0A4Z2HSJ6_9TELE</name>
<evidence type="ECO:0000313" key="3">
    <source>
        <dbReference type="Proteomes" id="UP000314294"/>
    </source>
</evidence>
<evidence type="ECO:0000256" key="1">
    <source>
        <dbReference type="SAM" id="MobiDB-lite"/>
    </source>
</evidence>
<evidence type="ECO:0000313" key="2">
    <source>
        <dbReference type="EMBL" id="TNN68531.1"/>
    </source>
</evidence>
<keyword evidence="3" id="KW-1185">Reference proteome</keyword>
<dbReference type="Proteomes" id="UP000314294">
    <property type="component" value="Unassembled WGS sequence"/>
</dbReference>
<proteinExistence type="predicted"/>
<feature type="region of interest" description="Disordered" evidence="1">
    <location>
        <begin position="53"/>
        <end position="137"/>
    </location>
</feature>
<comment type="caution">
    <text evidence="2">The sequence shown here is derived from an EMBL/GenBank/DDBJ whole genome shotgun (WGS) entry which is preliminary data.</text>
</comment>
<dbReference type="EMBL" id="SRLO01000188">
    <property type="protein sequence ID" value="TNN68531.1"/>
    <property type="molecule type" value="Genomic_DNA"/>
</dbReference>
<accession>A0A4Z2HSJ6</accession>
<protein>
    <submittedName>
        <fullName evidence="2">Uncharacterized protein</fullName>
    </submittedName>
</protein>
<dbReference type="AlphaFoldDB" id="A0A4Z2HSJ6"/>